<comment type="function">
    <text evidence="8">Catalyzes the aldol cleavage of 4-hydroxy-4-methyl-2-oxoglutarate (HMG) into 2 molecules of pyruvate. Also contains a secondary oxaloacetate (OAA) decarboxylase activity due to the common pyruvate enolate transition state formed following C-C bond cleavage in the retro-aldol and decarboxylation reactions.</text>
</comment>
<dbReference type="AlphaFoldDB" id="A0A7I0NSK5"/>
<dbReference type="Pfam" id="PF03737">
    <property type="entry name" value="RraA-like"/>
    <property type="match status" value="1"/>
</dbReference>
<evidence type="ECO:0000256" key="2">
    <source>
        <dbReference type="ARBA" id="ARBA00001968"/>
    </source>
</evidence>
<comment type="catalytic activity">
    <reaction evidence="1">
        <text>4-hydroxy-4-methyl-2-oxoglutarate = 2 pyruvate</text>
        <dbReference type="Rhea" id="RHEA:22748"/>
        <dbReference type="ChEBI" id="CHEBI:15361"/>
        <dbReference type="ChEBI" id="CHEBI:58276"/>
        <dbReference type="EC" id="4.1.3.17"/>
    </reaction>
</comment>
<dbReference type="InterPro" id="IPR036704">
    <property type="entry name" value="RraA/RraA-like_sf"/>
</dbReference>
<keyword evidence="13" id="KW-0479">Metal-binding</keyword>
<name>A0A7I0NSK5_STRCX</name>
<accession>A0A7I0NSK5</accession>
<evidence type="ECO:0000256" key="5">
    <source>
        <dbReference type="ARBA" id="ARBA00012213"/>
    </source>
</evidence>
<feature type="binding site" evidence="13">
    <location>
        <position position="114"/>
    </location>
    <ligand>
        <name>Mg(2+)</name>
        <dbReference type="ChEBI" id="CHEBI:18420"/>
    </ligand>
</feature>
<evidence type="ECO:0000256" key="8">
    <source>
        <dbReference type="ARBA" id="ARBA00025046"/>
    </source>
</evidence>
<reference evidence="14 15" key="1">
    <citation type="submission" date="2020-06" db="EMBL/GenBank/DDBJ databases">
        <title>Genome mining for natural products.</title>
        <authorList>
            <person name="Zhang B."/>
            <person name="Shi J."/>
            <person name="Ge H."/>
        </authorList>
    </citation>
    <scope>NUCLEOTIDE SEQUENCE [LARGE SCALE GENOMIC DNA]</scope>
    <source>
        <strain evidence="14 15">NA02069</strain>
    </source>
</reference>
<keyword evidence="13" id="KW-0460">Magnesium</keyword>
<organism evidence="14 15">
    <name type="scientific">Streptomyces chartreusis</name>
    <dbReference type="NCBI Taxonomy" id="1969"/>
    <lineage>
        <taxon>Bacteria</taxon>
        <taxon>Bacillati</taxon>
        <taxon>Actinomycetota</taxon>
        <taxon>Actinomycetes</taxon>
        <taxon>Kitasatosporales</taxon>
        <taxon>Streptomycetaceae</taxon>
        <taxon>Streptomyces</taxon>
    </lineage>
</organism>
<evidence type="ECO:0000256" key="12">
    <source>
        <dbReference type="ARBA" id="ARBA00047973"/>
    </source>
</evidence>
<dbReference type="PANTHER" id="PTHR33254">
    <property type="entry name" value="4-HYDROXY-4-METHYL-2-OXOGLUTARATE ALDOLASE 3-RELATED"/>
    <property type="match status" value="1"/>
</dbReference>
<evidence type="ECO:0000313" key="14">
    <source>
        <dbReference type="EMBL" id="QKZ16048.1"/>
    </source>
</evidence>
<dbReference type="EMBL" id="CP056041">
    <property type="protein sequence ID" value="QKZ16048.1"/>
    <property type="molecule type" value="Genomic_DNA"/>
</dbReference>
<dbReference type="Gene3D" id="3.50.30.40">
    <property type="entry name" value="Ribonuclease E inhibitor RraA/RraA-like"/>
    <property type="match status" value="1"/>
</dbReference>
<evidence type="ECO:0000256" key="4">
    <source>
        <dbReference type="ARBA" id="ARBA00011233"/>
    </source>
</evidence>
<evidence type="ECO:0000256" key="11">
    <source>
        <dbReference type="ARBA" id="ARBA00032305"/>
    </source>
</evidence>
<evidence type="ECO:0000256" key="3">
    <source>
        <dbReference type="ARBA" id="ARBA00008621"/>
    </source>
</evidence>
<comment type="catalytic activity">
    <reaction evidence="12">
        <text>oxaloacetate + H(+) = pyruvate + CO2</text>
        <dbReference type="Rhea" id="RHEA:15641"/>
        <dbReference type="ChEBI" id="CHEBI:15361"/>
        <dbReference type="ChEBI" id="CHEBI:15378"/>
        <dbReference type="ChEBI" id="CHEBI:16452"/>
        <dbReference type="ChEBI" id="CHEBI:16526"/>
        <dbReference type="EC" id="4.1.1.112"/>
    </reaction>
</comment>
<gene>
    <name evidence="14" type="ORF">HUT05_00765</name>
</gene>
<dbReference type="InterPro" id="IPR005493">
    <property type="entry name" value="RraA/RraA-like"/>
</dbReference>
<dbReference type="GO" id="GO:0047443">
    <property type="term" value="F:4-hydroxy-4-methyl-2-oxoglutarate aldolase activity"/>
    <property type="evidence" value="ECO:0007669"/>
    <property type="project" value="UniProtKB-EC"/>
</dbReference>
<dbReference type="RefSeq" id="WP_176573761.1">
    <property type="nucleotide sequence ID" value="NZ_CP056041.1"/>
</dbReference>
<dbReference type="Proteomes" id="UP000509418">
    <property type="component" value="Chromosome"/>
</dbReference>
<comment type="cofactor">
    <cofactor evidence="13">
        <name>Mg(2+)</name>
        <dbReference type="ChEBI" id="CHEBI:18420"/>
    </cofactor>
</comment>
<evidence type="ECO:0000256" key="6">
    <source>
        <dbReference type="ARBA" id="ARBA00012947"/>
    </source>
</evidence>
<dbReference type="SUPFAM" id="SSF89562">
    <property type="entry name" value="RraA-like"/>
    <property type="match status" value="1"/>
</dbReference>
<comment type="cofactor">
    <cofactor evidence="2">
        <name>a divalent metal cation</name>
        <dbReference type="ChEBI" id="CHEBI:60240"/>
    </cofactor>
</comment>
<dbReference type="EC" id="4.1.1.112" evidence="6"/>
<evidence type="ECO:0000256" key="1">
    <source>
        <dbReference type="ARBA" id="ARBA00001342"/>
    </source>
</evidence>
<dbReference type="GO" id="GO:0008948">
    <property type="term" value="F:oxaloacetate decarboxylase activity"/>
    <property type="evidence" value="ECO:0007669"/>
    <property type="project" value="UniProtKB-EC"/>
</dbReference>
<dbReference type="CDD" id="cd16841">
    <property type="entry name" value="RraA_family"/>
    <property type="match status" value="1"/>
</dbReference>
<evidence type="ECO:0000256" key="13">
    <source>
        <dbReference type="PIRSR" id="PIRSR605493-1"/>
    </source>
</evidence>
<evidence type="ECO:0000313" key="15">
    <source>
        <dbReference type="Proteomes" id="UP000509418"/>
    </source>
</evidence>
<comment type="subunit">
    <text evidence="4">Homotrimer.</text>
</comment>
<dbReference type="EC" id="4.1.3.17" evidence="5"/>
<feature type="binding site" evidence="13">
    <location>
        <position position="113"/>
    </location>
    <ligand>
        <name>substrate</name>
    </ligand>
</feature>
<protein>
    <recommendedName>
        <fullName evidence="7">Putative 4-hydroxy-4-methyl-2-oxoglutarate aldolase</fullName>
        <ecNumber evidence="6">4.1.1.112</ecNumber>
        <ecNumber evidence="5">4.1.3.17</ecNumber>
    </recommendedName>
    <alternativeName>
        <fullName evidence="11">Oxaloacetate decarboxylase</fullName>
    </alternativeName>
    <alternativeName>
        <fullName evidence="9">Regulator of ribonuclease activity homolog</fullName>
    </alternativeName>
    <alternativeName>
        <fullName evidence="10">RraA-like protein</fullName>
    </alternativeName>
</protein>
<keyword evidence="15" id="KW-1185">Reference proteome</keyword>
<sequence>MTHSTQTPVKALQDLGTSHVSDAMDRLGIAGQCLGIMPLDRSFHLAGPAFTVRYVPVGTDPGSVGDYIDDLDPGTVVVLDNAGRPDTTVWGDLLTATASRRELGGTVIDGVCRDSDSALELSYPVYSRGRWMRTGKDRVRVDGYRIPVTVGGVRIEAGDLLLGDADGVVAVPASRSGEVIAAAEEIRDAENRIRADIEQGAALAEARAKAGYHRLQTPRRSGT</sequence>
<dbReference type="PANTHER" id="PTHR33254:SF4">
    <property type="entry name" value="4-HYDROXY-4-METHYL-2-OXOGLUTARATE ALDOLASE 3-RELATED"/>
    <property type="match status" value="1"/>
</dbReference>
<comment type="similarity">
    <text evidence="3">Belongs to the class II aldolase/RraA-like family.</text>
</comment>
<evidence type="ECO:0000256" key="10">
    <source>
        <dbReference type="ARBA" id="ARBA00030169"/>
    </source>
</evidence>
<feature type="binding site" evidence="13">
    <location>
        <begin position="91"/>
        <end position="94"/>
    </location>
    <ligand>
        <name>substrate</name>
    </ligand>
</feature>
<evidence type="ECO:0000256" key="9">
    <source>
        <dbReference type="ARBA" id="ARBA00029596"/>
    </source>
</evidence>
<dbReference type="GO" id="GO:0046872">
    <property type="term" value="F:metal ion binding"/>
    <property type="evidence" value="ECO:0007669"/>
    <property type="project" value="UniProtKB-KW"/>
</dbReference>
<proteinExistence type="inferred from homology"/>
<evidence type="ECO:0000256" key="7">
    <source>
        <dbReference type="ARBA" id="ARBA00016549"/>
    </source>
</evidence>